<evidence type="ECO:0000259" key="7">
    <source>
        <dbReference type="Pfam" id="PF25975"/>
    </source>
</evidence>
<dbReference type="RefSeq" id="WP_211941040.1">
    <property type="nucleotide sequence ID" value="NZ_CP073079.1"/>
</dbReference>
<gene>
    <name evidence="8" type="ORF">KCG34_25515</name>
</gene>
<feature type="domain" description="CusB-like three alpha-helical bundle" evidence="4">
    <location>
        <begin position="168"/>
        <end position="215"/>
    </location>
</feature>
<dbReference type="PANTHER" id="PTHR30097:SF15">
    <property type="entry name" value="CATION EFFLUX SYSTEM PROTEIN CUSB"/>
    <property type="match status" value="1"/>
</dbReference>
<dbReference type="GO" id="GO:0022857">
    <property type="term" value="F:transmembrane transporter activity"/>
    <property type="evidence" value="ECO:0007669"/>
    <property type="project" value="InterPro"/>
</dbReference>
<evidence type="ECO:0000313" key="9">
    <source>
        <dbReference type="Proteomes" id="UP000676409"/>
    </source>
</evidence>
<name>A0A975G571_9CAUL</name>
<keyword evidence="2" id="KW-0813">Transport</keyword>
<reference evidence="8" key="1">
    <citation type="submission" date="2021-04" db="EMBL/GenBank/DDBJ databases">
        <title>The complete genome sequence of Caulobacter sp. S6.</title>
        <authorList>
            <person name="Tang Y."/>
            <person name="Ouyang W."/>
            <person name="Liu Q."/>
            <person name="Huang B."/>
            <person name="Guo Z."/>
            <person name="Lei P."/>
        </authorList>
    </citation>
    <scope>NUCLEOTIDE SEQUENCE</scope>
    <source>
        <strain evidence="8">S6</strain>
        <plasmid evidence="8">unnamed</plasmid>
    </source>
</reference>
<evidence type="ECO:0000259" key="3">
    <source>
        <dbReference type="Pfam" id="PF19335"/>
    </source>
</evidence>
<dbReference type="KEGG" id="caul:KCG34_25515"/>
<feature type="domain" description="CusB-like barrel-sandwich hybrid" evidence="5">
    <location>
        <begin position="131"/>
        <end position="247"/>
    </location>
</feature>
<dbReference type="InterPro" id="IPR051909">
    <property type="entry name" value="MFP_Cation_Efflux"/>
</dbReference>
<dbReference type="InterPro" id="IPR006143">
    <property type="entry name" value="RND_pump_MFP"/>
</dbReference>
<dbReference type="InterPro" id="IPR045800">
    <property type="entry name" value="HMBD"/>
</dbReference>
<dbReference type="InterPro" id="IPR058792">
    <property type="entry name" value="Beta-barrel_RND_2"/>
</dbReference>
<dbReference type="Gene3D" id="6.10.140.730">
    <property type="match status" value="1"/>
</dbReference>
<dbReference type="Pfam" id="PF25954">
    <property type="entry name" value="Beta-barrel_RND_2"/>
    <property type="match status" value="1"/>
</dbReference>
<dbReference type="InterPro" id="IPR058791">
    <property type="entry name" value="3HB_CusB"/>
</dbReference>
<feature type="domain" description="CzcB-like C-terminal circularly permuted SH3-like" evidence="7">
    <location>
        <begin position="335"/>
        <end position="394"/>
    </location>
</feature>
<dbReference type="InterPro" id="IPR042230">
    <property type="entry name" value="CusF_sf"/>
</dbReference>
<dbReference type="AlphaFoldDB" id="A0A975G571"/>
<dbReference type="GO" id="GO:0016020">
    <property type="term" value="C:membrane"/>
    <property type="evidence" value="ECO:0007669"/>
    <property type="project" value="InterPro"/>
</dbReference>
<protein>
    <submittedName>
        <fullName evidence="8">Efflux RND transporter periplasmic adaptor subunit</fullName>
    </submittedName>
</protein>
<dbReference type="Pfam" id="PF25869">
    <property type="entry name" value="3HB_CusB"/>
    <property type="match status" value="1"/>
</dbReference>
<geneLocation type="plasmid" evidence="8 9">
    <name>unnamed</name>
</geneLocation>
<dbReference type="Gene3D" id="2.40.30.170">
    <property type="match status" value="1"/>
</dbReference>
<dbReference type="InterPro" id="IPR058649">
    <property type="entry name" value="CzcB_C"/>
</dbReference>
<dbReference type="Gene3D" id="2.40.50.100">
    <property type="match status" value="1"/>
</dbReference>
<evidence type="ECO:0000256" key="1">
    <source>
        <dbReference type="ARBA" id="ARBA00009477"/>
    </source>
</evidence>
<keyword evidence="9" id="KW-1185">Reference proteome</keyword>
<keyword evidence="8" id="KW-0614">Plasmid</keyword>
<feature type="domain" description="CusB-like beta-barrel" evidence="6">
    <location>
        <begin position="252"/>
        <end position="329"/>
    </location>
</feature>
<dbReference type="GO" id="GO:0046914">
    <property type="term" value="F:transition metal ion binding"/>
    <property type="evidence" value="ECO:0007669"/>
    <property type="project" value="TreeGrafter"/>
</dbReference>
<dbReference type="Pfam" id="PF11604">
    <property type="entry name" value="CusF_Ec"/>
    <property type="match status" value="1"/>
</dbReference>
<accession>A0A975G571</accession>
<dbReference type="Pfam" id="PF19335">
    <property type="entry name" value="HMBD"/>
    <property type="match status" value="1"/>
</dbReference>
<evidence type="ECO:0000313" key="8">
    <source>
        <dbReference type="EMBL" id="QUD90994.1"/>
    </source>
</evidence>
<evidence type="ECO:0000259" key="4">
    <source>
        <dbReference type="Pfam" id="PF25869"/>
    </source>
</evidence>
<dbReference type="Pfam" id="PF25975">
    <property type="entry name" value="CzcB_C"/>
    <property type="match status" value="1"/>
</dbReference>
<dbReference type="FunFam" id="2.40.30.170:FF:000010">
    <property type="entry name" value="Efflux RND transporter periplasmic adaptor subunit"/>
    <property type="match status" value="1"/>
</dbReference>
<dbReference type="Pfam" id="PF25919">
    <property type="entry name" value="BSH_CusB"/>
    <property type="match status" value="1"/>
</dbReference>
<dbReference type="PANTHER" id="PTHR30097">
    <property type="entry name" value="CATION EFFLUX SYSTEM PROTEIN CUSB"/>
    <property type="match status" value="1"/>
</dbReference>
<sequence>MTTRSLSPARLALAGVAIAALAGAGGYGVAHLQKPPSPPLATAGAAGAKPLYWYDPMVPAQHFDKPGKSPFMDMQLVPRYAADAAGGAAPGVQIDPATTQSLGVRLVAVVRGDFADGLDATGVLDFNQRQVAIIQARAAGFVQRVYARAPGDIVSAGAPIADLLVPSWGGAQAEYLAVRQSGGPALEAAARQRLRLLGMPDSLIEAVARDGRARTVVTVSTPQGGAIQTLDVRQGMTVSMGQTLAQISGLGSVWLNAAVPEALGGQVKVGRAARAELAAFPGEVFTGRVTAILPTTQIDSHTLQVRIELPNPAGRLHPGMFATVHLSGAAHPALFVPSEAVIRTGKRSLVMVAGDGGRFQPVEVQVGREDANRTEILAGLGEGQKVVASGQFLIDSEASLAGVQVRPLASATVPQSAAAPPKAALYETRGRIEALTAGAITLSHEPVPAIGWPAMTMTFRLDPPSLAKGMKVGDQVGFGFEQKPEGPVIRRLSPAAGQ</sequence>
<dbReference type="InterPro" id="IPR021647">
    <property type="entry name" value="CusF_Ec"/>
</dbReference>
<evidence type="ECO:0000259" key="5">
    <source>
        <dbReference type="Pfam" id="PF25919"/>
    </source>
</evidence>
<dbReference type="NCBIfam" id="TIGR01730">
    <property type="entry name" value="RND_mfp"/>
    <property type="match status" value="1"/>
</dbReference>
<dbReference type="GO" id="GO:0030288">
    <property type="term" value="C:outer membrane-bounded periplasmic space"/>
    <property type="evidence" value="ECO:0007669"/>
    <property type="project" value="TreeGrafter"/>
</dbReference>
<dbReference type="Gene3D" id="2.40.420.20">
    <property type="match status" value="1"/>
</dbReference>
<dbReference type="EMBL" id="CP073079">
    <property type="protein sequence ID" value="QUD90994.1"/>
    <property type="molecule type" value="Genomic_DNA"/>
</dbReference>
<organism evidence="8 9">
    <name type="scientific">Phenylobacterium montanum</name>
    <dbReference type="NCBI Taxonomy" id="2823693"/>
    <lineage>
        <taxon>Bacteria</taxon>
        <taxon>Pseudomonadati</taxon>
        <taxon>Pseudomonadota</taxon>
        <taxon>Alphaproteobacteria</taxon>
        <taxon>Caulobacterales</taxon>
        <taxon>Caulobacteraceae</taxon>
        <taxon>Phenylobacterium</taxon>
    </lineage>
</organism>
<feature type="domain" description="Heavy metal binding" evidence="3">
    <location>
        <begin position="52"/>
        <end position="78"/>
    </location>
</feature>
<dbReference type="GO" id="GO:0015679">
    <property type="term" value="P:plasma membrane copper ion transport"/>
    <property type="evidence" value="ECO:0007669"/>
    <property type="project" value="TreeGrafter"/>
</dbReference>
<dbReference type="Gene3D" id="2.40.50.320">
    <property type="entry name" value="Copper binding periplasmic protein CusF"/>
    <property type="match status" value="1"/>
</dbReference>
<evidence type="ECO:0000259" key="6">
    <source>
        <dbReference type="Pfam" id="PF25954"/>
    </source>
</evidence>
<dbReference type="Proteomes" id="UP000676409">
    <property type="component" value="Plasmid unnamed"/>
</dbReference>
<dbReference type="InterPro" id="IPR058790">
    <property type="entry name" value="BSH_CusB"/>
</dbReference>
<comment type="similarity">
    <text evidence="1">Belongs to the membrane fusion protein (MFP) (TC 8.A.1) family.</text>
</comment>
<dbReference type="SUPFAM" id="SSF111369">
    <property type="entry name" value="HlyD-like secretion proteins"/>
    <property type="match status" value="1"/>
</dbReference>
<evidence type="ECO:0000256" key="2">
    <source>
        <dbReference type="ARBA" id="ARBA00022448"/>
    </source>
</evidence>
<dbReference type="GO" id="GO:0060003">
    <property type="term" value="P:copper ion export"/>
    <property type="evidence" value="ECO:0007669"/>
    <property type="project" value="TreeGrafter"/>
</dbReference>
<proteinExistence type="inferred from homology"/>